<evidence type="ECO:0000256" key="4">
    <source>
        <dbReference type="ARBA" id="ARBA00022737"/>
    </source>
</evidence>
<accession>A0A058Z9V2</accession>
<dbReference type="AlphaFoldDB" id="A0A058Z9V2"/>
<feature type="domain" description="Importin N-terminal" evidence="6">
    <location>
        <begin position="25"/>
        <end position="105"/>
    </location>
</feature>
<dbReference type="SMART" id="SM00913">
    <property type="entry name" value="IBN_N"/>
    <property type="match status" value="1"/>
</dbReference>
<name>A0A058Z9V2_FONAL</name>
<dbReference type="RefSeq" id="XP_009494123.1">
    <property type="nucleotide sequence ID" value="XM_009495848.1"/>
</dbReference>
<evidence type="ECO:0000313" key="8">
    <source>
        <dbReference type="Proteomes" id="UP000030693"/>
    </source>
</evidence>
<dbReference type="Gene3D" id="1.25.10.10">
    <property type="entry name" value="Leucine-rich Repeat Variant"/>
    <property type="match status" value="1"/>
</dbReference>
<evidence type="ECO:0000256" key="5">
    <source>
        <dbReference type="ARBA" id="ARBA00022927"/>
    </source>
</evidence>
<dbReference type="GO" id="GO:0031267">
    <property type="term" value="F:small GTPase binding"/>
    <property type="evidence" value="ECO:0007669"/>
    <property type="project" value="InterPro"/>
</dbReference>
<evidence type="ECO:0000256" key="3">
    <source>
        <dbReference type="ARBA" id="ARBA00022490"/>
    </source>
</evidence>
<evidence type="ECO:0000259" key="6">
    <source>
        <dbReference type="PROSITE" id="PS50166"/>
    </source>
</evidence>
<comment type="subcellular location">
    <subcellularLocation>
        <location evidence="1">Cytoplasm</location>
    </subcellularLocation>
</comment>
<keyword evidence="5" id="KW-0653">Protein transport</keyword>
<dbReference type="EMBL" id="KB932203">
    <property type="protein sequence ID" value="KCV71000.1"/>
    <property type="molecule type" value="Genomic_DNA"/>
</dbReference>
<dbReference type="STRING" id="691883.A0A058Z9V2"/>
<gene>
    <name evidence="7" type="ORF">H696_01946</name>
</gene>
<dbReference type="InterPro" id="IPR040122">
    <property type="entry name" value="Importin_beta"/>
</dbReference>
<dbReference type="eggNOG" id="KOG1241">
    <property type="taxonomic scope" value="Eukaryota"/>
</dbReference>
<dbReference type="Proteomes" id="UP000030693">
    <property type="component" value="Unassembled WGS sequence"/>
</dbReference>
<keyword evidence="4" id="KW-0677">Repeat</keyword>
<dbReference type="InterPro" id="IPR011989">
    <property type="entry name" value="ARM-like"/>
</dbReference>
<dbReference type="InterPro" id="IPR058584">
    <property type="entry name" value="IMB1_TNPO1-like_TPR"/>
</dbReference>
<dbReference type="PROSITE" id="PS50166">
    <property type="entry name" value="IMPORTIN_B_NT"/>
    <property type="match status" value="1"/>
</dbReference>
<evidence type="ECO:0000256" key="2">
    <source>
        <dbReference type="ARBA" id="ARBA00022448"/>
    </source>
</evidence>
<dbReference type="GeneID" id="20526671"/>
<dbReference type="OMA" id="PADCFFF"/>
<dbReference type="InterPro" id="IPR001494">
    <property type="entry name" value="Importin-beta_N"/>
</dbReference>
<dbReference type="PANTHER" id="PTHR10527">
    <property type="entry name" value="IMPORTIN BETA"/>
    <property type="match status" value="1"/>
</dbReference>
<keyword evidence="2" id="KW-0813">Transport</keyword>
<evidence type="ECO:0000256" key="1">
    <source>
        <dbReference type="ARBA" id="ARBA00004496"/>
    </source>
</evidence>
<dbReference type="SUPFAM" id="SSF48371">
    <property type="entry name" value="ARM repeat"/>
    <property type="match status" value="1"/>
</dbReference>
<sequence>MSTPVSFIEILQNTLSTDINLRTQATEFLTNAQNENFAGLLRELIDVLFNEANSADVRRVAGLFAKNSLTATADDIRTEILNKWQQVPVESRNEILSIALNALGTTTPQVGSVVAQLVAAIEDLQARVFNSVCLLPQILGLLESQTNLTMSIRLNCLEAMSFICELLNPNMLYEFSSRILNVLFGVLNSSETDMRSYQKAISALNNVLRICRTNFDNPAECGAIMAVILKGVTSADQNLQVQSLQCLISVVSMYYNVMNEYMASILDSTIHIMKGQDDDVILQSVELWSTLADEEIQLRMEHEEARALGQDHPGMVVYNFVQAALGKLIPALYDLLMRQDEDGDEHEWNVSRAASVCLSLIARCEPNDCLRLLLPQIQADIVSTDWRRLDAAFNAFGNILDGPDVSQLETYVISALPILTNSINHPHTIVQDTSSWVVGHICELFYTEIVARGQLEAMLSYLQAGMQARPRVASNCAWALMNLCEYLGDNTIVRQKSPPVDNATVMTPFFQPLSEALLRASDRQDGDQSNLREYTYEALSYLILFIPPSDPQILHQITETIISRLEACVSREGLILSSEERNHFHKLQSYLCSLLQSVCRRLGNATSNYADRMMTCLLTMFYHSNERQVAILEDALLAVGTIILAVEAKFERYMGSFSPYLTAAIETHRQFQLCSAGIGVLSDLCRALGPAFTPYAEHYVVLCANALQSQIINRSVKPLILAALGDIALAIGPSFAPHFETSINILLQAAVFQISTDNFDDADFMNELFQGVLDGFSGIIQGSNDPALLSNSVTQIFEFCHRVSKIHYEFSSLEPGLIGLMVDLFTIYPPSAFPDIRQFSTAPWVRMLFDNARRSRDSYTRETASIGLKLIA</sequence>
<keyword evidence="8" id="KW-1185">Reference proteome</keyword>
<proteinExistence type="predicted"/>
<dbReference type="OrthoDB" id="10263328at2759"/>
<dbReference type="InterPro" id="IPR016024">
    <property type="entry name" value="ARM-type_fold"/>
</dbReference>
<keyword evidence="3" id="KW-0963">Cytoplasm</keyword>
<protein>
    <recommendedName>
        <fullName evidence="6">Importin N-terminal domain-containing protein</fullName>
    </recommendedName>
</protein>
<dbReference type="GO" id="GO:0006606">
    <property type="term" value="P:protein import into nucleus"/>
    <property type="evidence" value="ECO:0007669"/>
    <property type="project" value="InterPro"/>
</dbReference>
<dbReference type="GO" id="GO:0005737">
    <property type="term" value="C:cytoplasm"/>
    <property type="evidence" value="ECO:0007669"/>
    <property type="project" value="UniProtKB-SubCell"/>
</dbReference>
<organism evidence="7">
    <name type="scientific">Fonticula alba</name>
    <name type="common">Slime mold</name>
    <dbReference type="NCBI Taxonomy" id="691883"/>
    <lineage>
        <taxon>Eukaryota</taxon>
        <taxon>Rotosphaerida</taxon>
        <taxon>Fonticulaceae</taxon>
        <taxon>Fonticula</taxon>
    </lineage>
</organism>
<evidence type="ECO:0000313" key="7">
    <source>
        <dbReference type="EMBL" id="KCV71000.1"/>
    </source>
</evidence>
<reference evidence="7" key="1">
    <citation type="submission" date="2013-04" db="EMBL/GenBank/DDBJ databases">
        <title>The Genome Sequence of Fonticula alba ATCC 38817.</title>
        <authorList>
            <consortium name="The Broad Institute Genomics Platform"/>
            <person name="Russ C."/>
            <person name="Cuomo C."/>
            <person name="Burger G."/>
            <person name="Gray M.W."/>
            <person name="Holland P.W.H."/>
            <person name="King N."/>
            <person name="Lang F.B.F."/>
            <person name="Roger A.J."/>
            <person name="Ruiz-Trillo I."/>
            <person name="Brown M."/>
            <person name="Walker B."/>
            <person name="Young S."/>
            <person name="Zeng Q."/>
            <person name="Gargeya S."/>
            <person name="Fitzgerald M."/>
            <person name="Haas B."/>
            <person name="Abouelleil A."/>
            <person name="Allen A.W."/>
            <person name="Alvarado L."/>
            <person name="Arachchi H.M."/>
            <person name="Berlin A.M."/>
            <person name="Chapman S.B."/>
            <person name="Gainer-Dewar J."/>
            <person name="Goldberg J."/>
            <person name="Griggs A."/>
            <person name="Gujja S."/>
            <person name="Hansen M."/>
            <person name="Howarth C."/>
            <person name="Imamovic A."/>
            <person name="Ireland A."/>
            <person name="Larimer J."/>
            <person name="McCowan C."/>
            <person name="Murphy C."/>
            <person name="Pearson M."/>
            <person name="Poon T.W."/>
            <person name="Priest M."/>
            <person name="Roberts A."/>
            <person name="Saif S."/>
            <person name="Shea T."/>
            <person name="Sisk P."/>
            <person name="Sykes S."/>
            <person name="Wortman J."/>
            <person name="Nusbaum C."/>
            <person name="Birren B."/>
        </authorList>
    </citation>
    <scope>NUCLEOTIDE SEQUENCE [LARGE SCALE GENOMIC DNA]</scope>
    <source>
        <strain evidence="7">ATCC 38817</strain>
    </source>
</reference>
<dbReference type="Pfam" id="PF25574">
    <property type="entry name" value="TPR_IMB1"/>
    <property type="match status" value="1"/>
</dbReference>